<dbReference type="GO" id="GO:0003899">
    <property type="term" value="F:DNA-directed RNA polymerase activity"/>
    <property type="evidence" value="ECO:0007669"/>
    <property type="project" value="InterPro"/>
</dbReference>
<keyword evidence="11" id="KW-0240">DNA-directed RNA polymerase</keyword>
<evidence type="ECO:0000256" key="4">
    <source>
        <dbReference type="ARBA" id="ARBA00022723"/>
    </source>
</evidence>
<dbReference type="STRING" id="148818.A0A4Q9KW12"/>
<comment type="subunit">
    <text evidence="2">Component of the RNA polymerase II (Pol II) complex consisting of 12 subunits.</text>
</comment>
<dbReference type="PROSITE" id="PS51133">
    <property type="entry name" value="ZF_TFIIS_2"/>
    <property type="match status" value="1"/>
</dbReference>
<dbReference type="PANTHER" id="PTHR11239:SF1">
    <property type="entry name" value="DNA-DIRECTED RNA POLYMERASE II SUBUNIT RPB9"/>
    <property type="match status" value="1"/>
</dbReference>
<comment type="caution">
    <text evidence="11">The sequence shown here is derived from an EMBL/GenBank/DDBJ whole genome shotgun (WGS) entry which is preliminary data.</text>
</comment>
<dbReference type="Gene3D" id="2.20.25.10">
    <property type="match status" value="2"/>
</dbReference>
<dbReference type="InterPro" id="IPR034012">
    <property type="entry name" value="Zn_ribbon_RPB9_C"/>
</dbReference>
<dbReference type="CDD" id="cd10508">
    <property type="entry name" value="Zn-ribbon_RPB9"/>
    <property type="match status" value="1"/>
</dbReference>
<keyword evidence="11" id="KW-0804">Transcription</keyword>
<comment type="subcellular location">
    <subcellularLocation>
        <location evidence="1">Nucleus</location>
        <location evidence="1">Nucleolus</location>
    </subcellularLocation>
</comment>
<dbReference type="SUPFAM" id="SSF57783">
    <property type="entry name" value="Zinc beta-ribbon"/>
    <property type="match status" value="2"/>
</dbReference>
<keyword evidence="7" id="KW-0539">Nucleus</keyword>
<evidence type="ECO:0000313" key="12">
    <source>
        <dbReference type="EMBL" id="TBT99448.1"/>
    </source>
</evidence>
<dbReference type="VEuPathDB" id="MicrosporidiaDB:CWI39_2019p0010"/>
<dbReference type="AlphaFoldDB" id="A0A4Q9KW12"/>
<name>A0A4Q9KW12_9MICR</name>
<dbReference type="GO" id="GO:0008270">
    <property type="term" value="F:zinc ion binding"/>
    <property type="evidence" value="ECO:0007669"/>
    <property type="project" value="UniProtKB-KW"/>
</dbReference>
<evidence type="ECO:0000256" key="1">
    <source>
        <dbReference type="ARBA" id="ARBA00004604"/>
    </source>
</evidence>
<reference evidence="13 14" key="1">
    <citation type="submission" date="2017-12" db="EMBL/GenBank/DDBJ databases">
        <authorList>
            <person name="Pombert J.-F."/>
            <person name="Haag K.L."/>
            <person name="Ebert D."/>
        </authorList>
    </citation>
    <scope>NUCLEOTIDE SEQUENCE [LARGE SCALE GENOMIC DNA]</scope>
    <source>
        <strain evidence="11">BE-OM-2</strain>
        <strain evidence="12">IL-BN-2</strain>
    </source>
</reference>
<dbReference type="VEuPathDB" id="MicrosporidiaDB:CWI36_2462p0020"/>
<dbReference type="SMART" id="SM00661">
    <property type="entry name" value="RPOL9"/>
    <property type="match status" value="1"/>
</dbReference>
<evidence type="ECO:0000313" key="14">
    <source>
        <dbReference type="Proteomes" id="UP000293045"/>
    </source>
</evidence>
<dbReference type="EMBL" id="PITI01002462">
    <property type="protein sequence ID" value="TBT98269.1"/>
    <property type="molecule type" value="Genomic_DNA"/>
</dbReference>
<evidence type="ECO:0000313" key="11">
    <source>
        <dbReference type="EMBL" id="TBT98269.1"/>
    </source>
</evidence>
<dbReference type="GO" id="GO:0006283">
    <property type="term" value="P:transcription-coupled nucleotide-excision repair"/>
    <property type="evidence" value="ECO:0007669"/>
    <property type="project" value="TreeGrafter"/>
</dbReference>
<evidence type="ECO:0000256" key="2">
    <source>
        <dbReference type="ARBA" id="ARBA00011730"/>
    </source>
</evidence>
<keyword evidence="5 9" id="KW-0863">Zinc-finger</keyword>
<evidence type="ECO:0000256" key="9">
    <source>
        <dbReference type="PROSITE-ProRule" id="PRU00472"/>
    </source>
</evidence>
<keyword evidence="4" id="KW-0479">Metal-binding</keyword>
<sequence length="118" mass="14031">MNQEFCKECHNMLYPKEDKTEKKLYMACRNCEHFEDAKSYRVYYDRMTKVKDDAYSTHSKDLVSDPTLPRTNLAPCPKCNRRDACYFQKRDRQQEVALTVCFVCCSCFHSWEGIEEDA</sequence>
<evidence type="ECO:0000256" key="8">
    <source>
        <dbReference type="ARBA" id="ARBA00042129"/>
    </source>
</evidence>
<dbReference type="InterPro" id="IPR012164">
    <property type="entry name" value="Rpa12/Rpb9/Rpc10/TFS"/>
</dbReference>
<dbReference type="InterPro" id="IPR001222">
    <property type="entry name" value="Znf_TFIIS"/>
</dbReference>
<dbReference type="GO" id="GO:0003676">
    <property type="term" value="F:nucleic acid binding"/>
    <property type="evidence" value="ECO:0007669"/>
    <property type="project" value="InterPro"/>
</dbReference>
<keyword evidence="6" id="KW-0862">Zinc</keyword>
<keyword evidence="13" id="KW-1185">Reference proteome</keyword>
<proteinExistence type="predicted"/>
<evidence type="ECO:0000256" key="7">
    <source>
        <dbReference type="ARBA" id="ARBA00023242"/>
    </source>
</evidence>
<evidence type="ECO:0000256" key="6">
    <source>
        <dbReference type="ARBA" id="ARBA00022833"/>
    </source>
</evidence>
<protein>
    <recommendedName>
        <fullName evidence="3">DNA-directed RNA polymerase II subunit RPB9</fullName>
    </recommendedName>
    <alternativeName>
        <fullName evidence="8">DNA-directed RNA polymerase II subunit 9</fullName>
    </alternativeName>
</protein>
<evidence type="ECO:0000256" key="3">
    <source>
        <dbReference type="ARBA" id="ARBA00015926"/>
    </source>
</evidence>
<dbReference type="GO" id="GO:0006367">
    <property type="term" value="P:transcription initiation at RNA polymerase II promoter"/>
    <property type="evidence" value="ECO:0007669"/>
    <property type="project" value="TreeGrafter"/>
</dbReference>
<dbReference type="GO" id="GO:0001193">
    <property type="term" value="P:maintenance of transcriptional fidelity during transcription elongation by RNA polymerase II"/>
    <property type="evidence" value="ECO:0007669"/>
    <property type="project" value="TreeGrafter"/>
</dbReference>
<dbReference type="EMBL" id="PIXR01002019">
    <property type="protein sequence ID" value="TBT99448.1"/>
    <property type="molecule type" value="Genomic_DNA"/>
</dbReference>
<feature type="domain" description="TFIIS-type" evidence="10">
    <location>
        <begin position="72"/>
        <end position="112"/>
    </location>
</feature>
<dbReference type="Proteomes" id="UP000291404">
    <property type="component" value="Unassembled WGS sequence"/>
</dbReference>
<dbReference type="GO" id="GO:0005730">
    <property type="term" value="C:nucleolus"/>
    <property type="evidence" value="ECO:0007669"/>
    <property type="project" value="UniProtKB-SubCell"/>
</dbReference>
<gene>
    <name evidence="11" type="ORF">CWI36_2462p0020</name>
    <name evidence="12" type="ORF">CWI39_2019p0010</name>
</gene>
<evidence type="ECO:0000313" key="13">
    <source>
        <dbReference type="Proteomes" id="UP000291404"/>
    </source>
</evidence>
<dbReference type="Pfam" id="PF01096">
    <property type="entry name" value="Zn_ribbon_TFIIS"/>
    <property type="match status" value="1"/>
</dbReference>
<organism evidence="11 13">
    <name type="scientific">Hamiltosporidium magnivora</name>
    <dbReference type="NCBI Taxonomy" id="148818"/>
    <lineage>
        <taxon>Eukaryota</taxon>
        <taxon>Fungi</taxon>
        <taxon>Fungi incertae sedis</taxon>
        <taxon>Microsporidia</taxon>
        <taxon>Dubosqiidae</taxon>
        <taxon>Hamiltosporidium</taxon>
    </lineage>
</organism>
<dbReference type="InterPro" id="IPR001529">
    <property type="entry name" value="Zn_ribbon_RPB9"/>
</dbReference>
<evidence type="ECO:0000256" key="5">
    <source>
        <dbReference type="ARBA" id="ARBA00022771"/>
    </source>
</evidence>
<dbReference type="GO" id="GO:0005665">
    <property type="term" value="C:RNA polymerase II, core complex"/>
    <property type="evidence" value="ECO:0007669"/>
    <property type="project" value="TreeGrafter"/>
</dbReference>
<accession>A0A4Q9KW12</accession>
<evidence type="ECO:0000259" key="10">
    <source>
        <dbReference type="PROSITE" id="PS51133"/>
    </source>
</evidence>
<dbReference type="Proteomes" id="UP000293045">
    <property type="component" value="Unassembled WGS sequence"/>
</dbReference>
<dbReference type="PANTHER" id="PTHR11239">
    <property type="entry name" value="DNA-DIRECTED RNA POLYMERASE"/>
    <property type="match status" value="1"/>
</dbReference>
<dbReference type="Pfam" id="PF02150">
    <property type="entry name" value="Zn_ribbon_RPB9"/>
    <property type="match status" value="1"/>
</dbReference>